<dbReference type="AlphaFoldDB" id="A0A150XEI5"/>
<accession>A0A150XEI5</accession>
<dbReference type="GO" id="GO:0015562">
    <property type="term" value="F:efflux transmembrane transporter activity"/>
    <property type="evidence" value="ECO:0007669"/>
    <property type="project" value="InterPro"/>
</dbReference>
<dbReference type="InterPro" id="IPR003423">
    <property type="entry name" value="OMP_efflux"/>
</dbReference>
<reference evidence="10" key="1">
    <citation type="submission" date="2016-01" db="EMBL/GenBank/DDBJ databases">
        <title>Genome sequencing of Roseivirga ehrenbergii KMM 6017.</title>
        <authorList>
            <person name="Selvaratnam C."/>
            <person name="Thevarajoo S."/>
            <person name="Goh K.M."/>
            <person name="Ee R."/>
            <person name="Chan K.-G."/>
            <person name="Chong C.S."/>
        </authorList>
    </citation>
    <scope>NUCLEOTIDE SEQUENCE [LARGE SCALE GENOMIC DNA]</scope>
    <source>
        <strain evidence="10">KMM 6017</strain>
    </source>
</reference>
<dbReference type="Gene3D" id="1.20.1600.10">
    <property type="entry name" value="Outer membrane efflux proteins (OEP)"/>
    <property type="match status" value="1"/>
</dbReference>
<dbReference type="Proteomes" id="UP000075583">
    <property type="component" value="Unassembled WGS sequence"/>
</dbReference>
<gene>
    <name evidence="10" type="ORF">MB14_02690</name>
</gene>
<proteinExistence type="inferred from homology"/>
<comment type="subcellular location">
    <subcellularLocation>
        <location evidence="1">Cell outer membrane</location>
    </subcellularLocation>
</comment>
<evidence type="ECO:0000313" key="10">
    <source>
        <dbReference type="EMBL" id="KYG77123.1"/>
    </source>
</evidence>
<evidence type="ECO:0000256" key="8">
    <source>
        <dbReference type="SAM" id="Coils"/>
    </source>
</evidence>
<evidence type="ECO:0000256" key="4">
    <source>
        <dbReference type="ARBA" id="ARBA00022452"/>
    </source>
</evidence>
<dbReference type="OrthoDB" id="367883at2"/>
<evidence type="ECO:0000256" key="7">
    <source>
        <dbReference type="ARBA" id="ARBA00023237"/>
    </source>
</evidence>
<feature type="chain" id="PRO_5007574559" description="Transporter" evidence="9">
    <location>
        <begin position="24"/>
        <end position="451"/>
    </location>
</feature>
<dbReference type="STRING" id="279360.MB14_02690"/>
<dbReference type="GO" id="GO:0009279">
    <property type="term" value="C:cell outer membrane"/>
    <property type="evidence" value="ECO:0007669"/>
    <property type="project" value="UniProtKB-SubCell"/>
</dbReference>
<keyword evidence="4" id="KW-1134">Transmembrane beta strand</keyword>
<name>A0A150XEI5_ROSEK</name>
<comment type="similarity">
    <text evidence="2">Belongs to the outer membrane factor (OMF) (TC 1.B.17) family.</text>
</comment>
<dbReference type="GO" id="GO:0015288">
    <property type="term" value="F:porin activity"/>
    <property type="evidence" value="ECO:0007669"/>
    <property type="project" value="TreeGrafter"/>
</dbReference>
<dbReference type="SUPFAM" id="SSF56954">
    <property type="entry name" value="Outer membrane efflux proteins (OEP)"/>
    <property type="match status" value="1"/>
</dbReference>
<dbReference type="GO" id="GO:1990281">
    <property type="term" value="C:efflux pump complex"/>
    <property type="evidence" value="ECO:0007669"/>
    <property type="project" value="TreeGrafter"/>
</dbReference>
<protein>
    <recommendedName>
        <fullName evidence="12">Transporter</fullName>
    </recommendedName>
</protein>
<sequence length="451" mass="50453">MKSRINKYLLMLALLLPAVAVKAQTEFSLNKALEYALINNENVKNAQLSTLDAEAQVFETRADGLPQVNAGFNYTNNLFIAKSPIPTSFISGNPNDEGVTLVGFGAQHIGNLNVGLEQMIWDGSFFIGLQAAKVLREKVIVDKAKAEVDVIEQVTKAYYLVLVNQTRVDLINANLETLNTTLDETRTLYENGFAERIDVSRLQVQTNNLLAERSGVEQAVKTSKDLLKLSMGMPVEEEITLSDQLETLDFKYDQSELEGFSIGNRLEVQQLNYLKELAGLQIKNTTSQYIPKVTFNAGWGRNTGSNDFSDLTDGKKWFSNSQIGLNVSIPIFDGLRKKYTIQRNKIELETLNNQYGLLTNSLTQEFENAKRNLEVSLEQLEVQESNMELAQEVSSITKEKYKEGVGSNLEVTNAEKDYKEAETNYLNALYNAIIAKVDLDKALGKLRSNDN</sequence>
<evidence type="ECO:0000313" key="11">
    <source>
        <dbReference type="Proteomes" id="UP000075583"/>
    </source>
</evidence>
<feature type="coiled-coil region" evidence="8">
    <location>
        <begin position="359"/>
        <end position="390"/>
    </location>
</feature>
<keyword evidence="8" id="KW-0175">Coiled coil</keyword>
<comment type="caution">
    <text evidence="10">The sequence shown here is derived from an EMBL/GenBank/DDBJ whole genome shotgun (WGS) entry which is preliminary data.</text>
</comment>
<keyword evidence="5" id="KW-0812">Transmembrane</keyword>
<evidence type="ECO:0000256" key="2">
    <source>
        <dbReference type="ARBA" id="ARBA00007613"/>
    </source>
</evidence>
<keyword evidence="11" id="KW-1185">Reference proteome</keyword>
<evidence type="ECO:0000256" key="5">
    <source>
        <dbReference type="ARBA" id="ARBA00022692"/>
    </source>
</evidence>
<keyword evidence="3" id="KW-0813">Transport</keyword>
<evidence type="ECO:0000256" key="9">
    <source>
        <dbReference type="SAM" id="SignalP"/>
    </source>
</evidence>
<evidence type="ECO:0000256" key="3">
    <source>
        <dbReference type="ARBA" id="ARBA00022448"/>
    </source>
</evidence>
<feature type="signal peptide" evidence="9">
    <location>
        <begin position="1"/>
        <end position="23"/>
    </location>
</feature>
<dbReference type="PANTHER" id="PTHR30026:SF20">
    <property type="entry name" value="OUTER MEMBRANE PROTEIN TOLC"/>
    <property type="match status" value="1"/>
</dbReference>
<evidence type="ECO:0000256" key="1">
    <source>
        <dbReference type="ARBA" id="ARBA00004442"/>
    </source>
</evidence>
<dbReference type="RefSeq" id="WP_062591231.1">
    <property type="nucleotide sequence ID" value="NZ_LQZQ01000012.1"/>
</dbReference>
<organism evidence="10 11">
    <name type="scientific">Roseivirga ehrenbergii (strain DSM 102268 / JCM 13514 / KCTC 12282 / NCIMB 14502 / KMM 6017)</name>
    <dbReference type="NCBI Taxonomy" id="279360"/>
    <lineage>
        <taxon>Bacteria</taxon>
        <taxon>Pseudomonadati</taxon>
        <taxon>Bacteroidota</taxon>
        <taxon>Cytophagia</taxon>
        <taxon>Cytophagales</taxon>
        <taxon>Roseivirgaceae</taxon>
        <taxon>Roseivirga</taxon>
    </lineage>
</organism>
<dbReference type="EMBL" id="LQZQ01000012">
    <property type="protein sequence ID" value="KYG77123.1"/>
    <property type="molecule type" value="Genomic_DNA"/>
</dbReference>
<keyword evidence="6" id="KW-0472">Membrane</keyword>
<keyword evidence="7" id="KW-0998">Cell outer membrane</keyword>
<evidence type="ECO:0000256" key="6">
    <source>
        <dbReference type="ARBA" id="ARBA00023136"/>
    </source>
</evidence>
<keyword evidence="9" id="KW-0732">Signal</keyword>
<evidence type="ECO:0008006" key="12">
    <source>
        <dbReference type="Google" id="ProtNLM"/>
    </source>
</evidence>
<dbReference type="PANTHER" id="PTHR30026">
    <property type="entry name" value="OUTER MEMBRANE PROTEIN TOLC"/>
    <property type="match status" value="1"/>
</dbReference>
<dbReference type="Pfam" id="PF02321">
    <property type="entry name" value="OEP"/>
    <property type="match status" value="2"/>
</dbReference>
<dbReference type="InterPro" id="IPR051906">
    <property type="entry name" value="TolC-like"/>
</dbReference>